<protein>
    <recommendedName>
        <fullName evidence="1">F-box domain-containing protein</fullName>
    </recommendedName>
</protein>
<proteinExistence type="predicted"/>
<dbReference type="EMBL" id="JANPWZ010001028">
    <property type="protein sequence ID" value="KAJ3569494.1"/>
    <property type="molecule type" value="Genomic_DNA"/>
</dbReference>
<sequence>MSSADVVADVEMHANEILQVCSYHRRDFDLVVIRSRPHEMQRVQASLQSAFETLPTADMGILDCLPPELITLVLHELDLRSFFSFRQVNRQSRIVSTSLWEYKLVSQHGLEGLRGLLRAELASYFTISDLYRTLTTDKCSTCGAFGGHLFLFTAERCCFKCLVSSSYCRVLAVSTFAKIAHLSLSRVNRLLGIQLRTVPGIYNMLQRPVKRPKYLIFEEKATQILLTTKAIGESAVRRLAWRREQVNQRFMTATAYPYYSLEDAKLERGVSCKGCQIRDDLLYGAIITKERVLTTRGFLSHFSHCVEAQNLWTESEKGTRLVNEPQITRDCGYFNKLGSDGLPT</sequence>
<dbReference type="Proteomes" id="UP001148614">
    <property type="component" value="Unassembled WGS sequence"/>
</dbReference>
<gene>
    <name evidence="2" type="ORF">NPX13_g6066</name>
</gene>
<feature type="domain" description="F-box" evidence="1">
    <location>
        <begin position="59"/>
        <end position="103"/>
    </location>
</feature>
<dbReference type="VEuPathDB" id="FungiDB:F4678DRAFT_457622"/>
<comment type="caution">
    <text evidence="2">The sequence shown here is derived from an EMBL/GenBank/DDBJ whole genome shotgun (WGS) entry which is preliminary data.</text>
</comment>
<dbReference type="PROSITE" id="PS50181">
    <property type="entry name" value="FBOX"/>
    <property type="match status" value="1"/>
</dbReference>
<organism evidence="2 3">
    <name type="scientific">Xylaria arbuscula</name>
    <dbReference type="NCBI Taxonomy" id="114810"/>
    <lineage>
        <taxon>Eukaryota</taxon>
        <taxon>Fungi</taxon>
        <taxon>Dikarya</taxon>
        <taxon>Ascomycota</taxon>
        <taxon>Pezizomycotina</taxon>
        <taxon>Sordariomycetes</taxon>
        <taxon>Xylariomycetidae</taxon>
        <taxon>Xylariales</taxon>
        <taxon>Xylariaceae</taxon>
        <taxon>Xylaria</taxon>
    </lineage>
</organism>
<accession>A0A9W8NCI7</accession>
<name>A0A9W8NCI7_9PEZI</name>
<evidence type="ECO:0000313" key="2">
    <source>
        <dbReference type="EMBL" id="KAJ3569494.1"/>
    </source>
</evidence>
<keyword evidence="3" id="KW-1185">Reference proteome</keyword>
<dbReference type="InterPro" id="IPR036047">
    <property type="entry name" value="F-box-like_dom_sf"/>
</dbReference>
<dbReference type="AlphaFoldDB" id="A0A9W8NCI7"/>
<evidence type="ECO:0000313" key="3">
    <source>
        <dbReference type="Proteomes" id="UP001148614"/>
    </source>
</evidence>
<dbReference type="InterPro" id="IPR001810">
    <property type="entry name" value="F-box_dom"/>
</dbReference>
<reference evidence="2" key="1">
    <citation type="submission" date="2022-07" db="EMBL/GenBank/DDBJ databases">
        <title>Genome Sequence of Xylaria arbuscula.</title>
        <authorList>
            <person name="Buettner E."/>
        </authorList>
    </citation>
    <scope>NUCLEOTIDE SEQUENCE</scope>
    <source>
        <strain evidence="2">VT107</strain>
    </source>
</reference>
<evidence type="ECO:0000259" key="1">
    <source>
        <dbReference type="PROSITE" id="PS50181"/>
    </source>
</evidence>
<dbReference type="Pfam" id="PF00646">
    <property type="entry name" value="F-box"/>
    <property type="match status" value="1"/>
</dbReference>
<dbReference type="SUPFAM" id="SSF81383">
    <property type="entry name" value="F-box domain"/>
    <property type="match status" value="1"/>
</dbReference>